<dbReference type="EMBL" id="WPOM01000012">
    <property type="protein sequence ID" value="MVN33064.1"/>
    <property type="molecule type" value="Genomic_DNA"/>
</dbReference>
<gene>
    <name evidence="2" type="ORF">C1872_08835</name>
    <name evidence="1" type="ORF">GO726_07760</name>
</gene>
<dbReference type="EMBL" id="PPTX01000012">
    <property type="protein sequence ID" value="RDB79110.1"/>
    <property type="molecule type" value="Genomic_DNA"/>
</dbReference>
<evidence type="ECO:0000313" key="1">
    <source>
        <dbReference type="EMBL" id="MVN33064.1"/>
    </source>
</evidence>
<accession>A0A369MTV4</accession>
<protein>
    <recommendedName>
        <fullName evidence="5">CopG family transcriptional regulator</fullName>
    </recommendedName>
</protein>
<dbReference type="Proteomes" id="UP000436429">
    <property type="component" value="Unassembled WGS sequence"/>
</dbReference>
<evidence type="ECO:0000313" key="4">
    <source>
        <dbReference type="Proteomes" id="UP000436429"/>
    </source>
</evidence>
<proteinExistence type="predicted"/>
<organism evidence="2 3">
    <name type="scientific">Eggerthella lenta</name>
    <name type="common">Eubacterium lentum</name>
    <dbReference type="NCBI Taxonomy" id="84112"/>
    <lineage>
        <taxon>Bacteria</taxon>
        <taxon>Bacillati</taxon>
        <taxon>Actinomycetota</taxon>
        <taxon>Coriobacteriia</taxon>
        <taxon>Eggerthellales</taxon>
        <taxon>Eggerthellaceae</taxon>
        <taxon>Eggerthella</taxon>
    </lineage>
</organism>
<reference evidence="2 3" key="1">
    <citation type="journal article" date="2018" name="Elife">
        <title>Discovery and characterization of a prevalent human gut bacterial enzyme sufficient for the inactivation of a family of plant toxins.</title>
        <authorList>
            <person name="Koppel N."/>
            <person name="Bisanz J.E."/>
            <person name="Pandelia M.E."/>
            <person name="Turnbaugh P.J."/>
            <person name="Balskus E.P."/>
        </authorList>
    </citation>
    <scope>NUCLEOTIDE SEQUENCE [LARGE SCALE GENOMIC DNA]</scope>
    <source>
        <strain evidence="2 3">MR1 #12</strain>
    </source>
</reference>
<evidence type="ECO:0000313" key="3">
    <source>
        <dbReference type="Proteomes" id="UP000253752"/>
    </source>
</evidence>
<dbReference type="AlphaFoldDB" id="A0A369MTV4"/>
<dbReference type="Proteomes" id="UP000253752">
    <property type="component" value="Unassembled WGS sequence"/>
</dbReference>
<evidence type="ECO:0008006" key="5">
    <source>
        <dbReference type="Google" id="ProtNLM"/>
    </source>
</evidence>
<comment type="caution">
    <text evidence="2">The sequence shown here is derived from an EMBL/GenBank/DDBJ whole genome shotgun (WGS) entry which is preliminary data.</text>
</comment>
<dbReference type="RefSeq" id="WP_114513223.1">
    <property type="nucleotide sequence ID" value="NZ_AP031442.1"/>
</dbReference>
<reference evidence="1 4" key="2">
    <citation type="submission" date="2019-11" db="EMBL/GenBank/DDBJ databases">
        <title>Whole genome shotgun sequencing (WGS) data from Adlercreutzia equolifaciens ResAG-91, Eggerthella lenta MRI-F36, MRI-F37, MRI-F40, ResAG-49, ResAG-88, ResAG-121, ResAG-145, and Gordonibacter sp. ResAG-5, ResAG-26, ResAG-43, ResAG-50, ResAG-59.</title>
        <authorList>
            <person name="Stoll D.A."/>
            <person name="Danylec N."/>
            <person name="Franz C.M.A.P."/>
            <person name="Huch M."/>
        </authorList>
    </citation>
    <scope>NUCLEOTIDE SEQUENCE [LARGE SCALE GENOMIC DNA]</scope>
    <source>
        <strain evidence="1 4">ResAG-88</strain>
    </source>
</reference>
<evidence type="ECO:0000313" key="2">
    <source>
        <dbReference type="EMBL" id="RDB79110.1"/>
    </source>
</evidence>
<sequence length="134" mass="14825">MDYPEMVSCRMTSGDLDRLTASAQRAGMARSEYLRTLIRIPASASGKGAVYVIDSRTMAKMLSELIRWGRHYNQAVRALNTIALFIRRGSPPEYGTFGQMLSEAEEKLEEVEQGRQVIEYVLADIAGSTSVSGD</sequence>
<name>A0A369MTV4_EGGLN</name>
<dbReference type="Pfam" id="PF21983">
    <property type="entry name" value="NikA-like"/>
    <property type="match status" value="1"/>
</dbReference>
<dbReference type="InterPro" id="IPR053842">
    <property type="entry name" value="NikA-like"/>
</dbReference>